<keyword evidence="1 3" id="KW-0560">Oxidoreductase</keyword>
<organism evidence="3 4">
    <name type="scientific">Prescottella agglutinans</name>
    <dbReference type="NCBI Taxonomy" id="1644129"/>
    <lineage>
        <taxon>Bacteria</taxon>
        <taxon>Bacillati</taxon>
        <taxon>Actinomycetota</taxon>
        <taxon>Actinomycetes</taxon>
        <taxon>Mycobacteriales</taxon>
        <taxon>Nocardiaceae</taxon>
        <taxon>Prescottella</taxon>
    </lineage>
</organism>
<dbReference type="EC" id="1.1.98.-" evidence="3"/>
<gene>
    <name evidence="3" type="ORF">M2280_000974</name>
</gene>
<dbReference type="NCBIfam" id="TIGR04465">
    <property type="entry name" value="ArgArg_F420"/>
    <property type="match status" value="1"/>
</dbReference>
<dbReference type="Gene3D" id="3.20.20.30">
    <property type="entry name" value="Luciferase-like domain"/>
    <property type="match status" value="1"/>
</dbReference>
<dbReference type="EMBL" id="JARXVC010000002">
    <property type="protein sequence ID" value="MDH6279765.1"/>
    <property type="molecule type" value="Genomic_DNA"/>
</dbReference>
<evidence type="ECO:0000256" key="1">
    <source>
        <dbReference type="ARBA" id="ARBA00023002"/>
    </source>
</evidence>
<proteinExistence type="predicted"/>
<dbReference type="InterPro" id="IPR050564">
    <property type="entry name" value="F420-G6PD/mer"/>
</dbReference>
<name>A0ABT6M640_9NOCA</name>
<dbReference type="InterPro" id="IPR006311">
    <property type="entry name" value="TAT_signal"/>
</dbReference>
<keyword evidence="4" id="KW-1185">Reference proteome</keyword>
<dbReference type="PROSITE" id="PS51318">
    <property type="entry name" value="TAT"/>
    <property type="match status" value="1"/>
</dbReference>
<dbReference type="PANTHER" id="PTHR43244">
    <property type="match status" value="1"/>
</dbReference>
<dbReference type="NCBIfam" id="TIGR03557">
    <property type="entry name" value="F420_G6P_family"/>
    <property type="match status" value="1"/>
</dbReference>
<dbReference type="InterPro" id="IPR031017">
    <property type="entry name" value="F420_FGD2"/>
</dbReference>
<accession>A0ABT6M640</accession>
<dbReference type="SUPFAM" id="SSF51679">
    <property type="entry name" value="Bacterial luciferase-like"/>
    <property type="match status" value="1"/>
</dbReference>
<dbReference type="InterPro" id="IPR036661">
    <property type="entry name" value="Luciferase-like_sf"/>
</dbReference>
<evidence type="ECO:0000313" key="4">
    <source>
        <dbReference type="Proteomes" id="UP001160334"/>
    </source>
</evidence>
<reference evidence="3 4" key="1">
    <citation type="submission" date="2023-04" db="EMBL/GenBank/DDBJ databases">
        <title>Forest soil microbial communities from Buena Vista Peninsula, Colon Province, Panama.</title>
        <authorList>
            <person name="Bouskill N."/>
        </authorList>
    </citation>
    <scope>NUCLEOTIDE SEQUENCE [LARGE SCALE GENOMIC DNA]</scope>
    <source>
        <strain evidence="3 4">CFH S0262</strain>
    </source>
</reference>
<comment type="caution">
    <text evidence="3">The sequence shown here is derived from an EMBL/GenBank/DDBJ whole genome shotgun (WGS) entry which is preliminary data.</text>
</comment>
<sequence>MPRGRDRGIGSAMSRRDFGRLSLGAGLAGAAASTFGMRSSPSGPTPADVGLVLSHEQFRTSELVQFAVAAEHAGFGYVWASDHLQPWQDNQGHSMSPWLTLALVCDRTHDIRVGSGVTCPTYRYHPSVVAQAFASLEILAPGRTFLGVGTGEAVNEQAGTGEYGPYRERHARLIEAITLIRRLWSGERTTFDGAYFRTDQLKLYDLPERPPPIPVAAGGPLSVHMAGRCGDGWITQAGSALDPELRSAFAAGARSAGRDPALLPIWAEMFTVVGDQAEVDYGAQLWRFTAAGSDQPNPVAIQQYAEQHAALADVERGWVTGLDPATHIAAIDRLHDAGVVPFVHFAQRRPETAIEFYGSRVLPFLKHRTVGR</sequence>
<dbReference type="CDD" id="cd01097">
    <property type="entry name" value="Tetrahydromethanopterin_reductase"/>
    <property type="match status" value="1"/>
</dbReference>
<dbReference type="PANTHER" id="PTHR43244:SF1">
    <property type="entry name" value="5,10-METHYLENETETRAHYDROMETHANOPTERIN REDUCTASE"/>
    <property type="match status" value="1"/>
</dbReference>
<evidence type="ECO:0000259" key="2">
    <source>
        <dbReference type="Pfam" id="PF00296"/>
    </source>
</evidence>
<protein>
    <submittedName>
        <fullName evidence="3">TAT-translocated FGD2 family F420-dependent dehydrogenase</fullName>
        <ecNumber evidence="3">1.1.98.-</ecNumber>
    </submittedName>
</protein>
<dbReference type="Pfam" id="PF00296">
    <property type="entry name" value="Bac_luciferase"/>
    <property type="match status" value="1"/>
</dbReference>
<dbReference type="InterPro" id="IPR019945">
    <property type="entry name" value="F420_G6P_DH-rel"/>
</dbReference>
<evidence type="ECO:0000313" key="3">
    <source>
        <dbReference type="EMBL" id="MDH6279765.1"/>
    </source>
</evidence>
<dbReference type="Proteomes" id="UP001160334">
    <property type="component" value="Unassembled WGS sequence"/>
</dbReference>
<feature type="domain" description="Luciferase-like" evidence="2">
    <location>
        <begin position="49"/>
        <end position="339"/>
    </location>
</feature>
<dbReference type="GO" id="GO:0016491">
    <property type="term" value="F:oxidoreductase activity"/>
    <property type="evidence" value="ECO:0007669"/>
    <property type="project" value="UniProtKB-KW"/>
</dbReference>
<dbReference type="InterPro" id="IPR011251">
    <property type="entry name" value="Luciferase-like_dom"/>
</dbReference>